<organism evidence="2 3">
    <name type="scientific">Salinisphaera japonica YTM-1</name>
    <dbReference type="NCBI Taxonomy" id="1209778"/>
    <lineage>
        <taxon>Bacteria</taxon>
        <taxon>Pseudomonadati</taxon>
        <taxon>Pseudomonadota</taxon>
        <taxon>Gammaproteobacteria</taxon>
        <taxon>Salinisphaerales</taxon>
        <taxon>Salinisphaeraceae</taxon>
        <taxon>Salinisphaera</taxon>
    </lineage>
</organism>
<dbReference type="InterPro" id="IPR019110">
    <property type="entry name" value="Uncharacterised_RAQPRD"/>
</dbReference>
<keyword evidence="3" id="KW-1185">Reference proteome</keyword>
<protein>
    <recommendedName>
        <fullName evidence="4">Conjugal transfer protein</fullName>
    </recommendedName>
</protein>
<gene>
    <name evidence="2" type="ORF">SAJA_14665</name>
</gene>
<dbReference type="NCBIfam" id="TIGR01690">
    <property type="entry name" value="ICE_RAQPRD"/>
    <property type="match status" value="1"/>
</dbReference>
<dbReference type="InParanoid" id="A0A423PEQ6"/>
<dbReference type="AlphaFoldDB" id="A0A423PEQ6"/>
<evidence type="ECO:0000313" key="2">
    <source>
        <dbReference type="EMBL" id="ROO24111.1"/>
    </source>
</evidence>
<feature type="region of interest" description="Disordered" evidence="1">
    <location>
        <begin position="139"/>
        <end position="164"/>
    </location>
</feature>
<reference evidence="2 3" key="1">
    <citation type="submission" date="2013-10" db="EMBL/GenBank/DDBJ databases">
        <title>Salinisphaera japonica YTM-1 Genome Sequencing.</title>
        <authorList>
            <person name="Lai Q."/>
            <person name="Li C."/>
            <person name="Shao Z."/>
        </authorList>
    </citation>
    <scope>NUCLEOTIDE SEQUENCE [LARGE SCALE GENOMIC DNA]</scope>
    <source>
        <strain evidence="2 3">YTM-1</strain>
    </source>
</reference>
<dbReference type="Proteomes" id="UP000285310">
    <property type="component" value="Unassembled WGS sequence"/>
</dbReference>
<accession>A0A423PEQ6</accession>
<dbReference type="Pfam" id="PF09686">
    <property type="entry name" value="Plasmid_RAQPRD"/>
    <property type="match status" value="1"/>
</dbReference>
<dbReference type="EMBL" id="AYKG01000068">
    <property type="protein sequence ID" value="ROO24111.1"/>
    <property type="molecule type" value="Genomic_DNA"/>
</dbReference>
<evidence type="ECO:0000256" key="1">
    <source>
        <dbReference type="SAM" id="MobiDB-lite"/>
    </source>
</evidence>
<comment type="caution">
    <text evidence="2">The sequence shown here is derived from an EMBL/GenBank/DDBJ whole genome shotgun (WGS) entry which is preliminary data.</text>
</comment>
<dbReference type="RefSeq" id="WP_123659372.1">
    <property type="nucleotide sequence ID" value="NZ_AYKG01000068.1"/>
</dbReference>
<name>A0A423PEQ6_9GAMM</name>
<dbReference type="OrthoDB" id="8910666at2"/>
<sequence>MTAFGGPGKITTTARGIFPHTARVLCNDALDALPSTSNEADDVTDRNRSRIRLALTAALTLGVMAPASLFQAASAAEPRDPIQREDIALIEKQLQRIDWVINRLAARQDQQSGRRVILDVDRLRSDVNDIRNGLRAYLAPPRLPPRQPAPLSGQYLARHSGANP</sequence>
<proteinExistence type="predicted"/>
<evidence type="ECO:0000313" key="3">
    <source>
        <dbReference type="Proteomes" id="UP000285310"/>
    </source>
</evidence>
<evidence type="ECO:0008006" key="4">
    <source>
        <dbReference type="Google" id="ProtNLM"/>
    </source>
</evidence>